<protein>
    <recommendedName>
        <fullName evidence="4">Secreted protein</fullName>
    </recommendedName>
</protein>
<keyword evidence="1" id="KW-0732">Signal</keyword>
<evidence type="ECO:0000313" key="3">
    <source>
        <dbReference type="Proteomes" id="UP000822688"/>
    </source>
</evidence>
<organism evidence="2 3">
    <name type="scientific">Ceratodon purpureus</name>
    <name type="common">Fire moss</name>
    <name type="synonym">Dicranum purpureum</name>
    <dbReference type="NCBI Taxonomy" id="3225"/>
    <lineage>
        <taxon>Eukaryota</taxon>
        <taxon>Viridiplantae</taxon>
        <taxon>Streptophyta</taxon>
        <taxon>Embryophyta</taxon>
        <taxon>Bryophyta</taxon>
        <taxon>Bryophytina</taxon>
        <taxon>Bryopsida</taxon>
        <taxon>Dicranidae</taxon>
        <taxon>Pseudoditrichales</taxon>
        <taxon>Ditrichaceae</taxon>
        <taxon>Ceratodon</taxon>
    </lineage>
</organism>
<feature type="signal peptide" evidence="1">
    <location>
        <begin position="1"/>
        <end position="26"/>
    </location>
</feature>
<reference evidence="2" key="1">
    <citation type="submission" date="2020-06" db="EMBL/GenBank/DDBJ databases">
        <title>WGS assembly of Ceratodon purpureus strain R40.</title>
        <authorList>
            <person name="Carey S.B."/>
            <person name="Jenkins J."/>
            <person name="Shu S."/>
            <person name="Lovell J.T."/>
            <person name="Sreedasyam A."/>
            <person name="Maumus F."/>
            <person name="Tiley G.P."/>
            <person name="Fernandez-Pozo N."/>
            <person name="Barry K."/>
            <person name="Chen C."/>
            <person name="Wang M."/>
            <person name="Lipzen A."/>
            <person name="Daum C."/>
            <person name="Saski C.A."/>
            <person name="Payton A.C."/>
            <person name="Mcbreen J.C."/>
            <person name="Conrad R.E."/>
            <person name="Kollar L.M."/>
            <person name="Olsson S."/>
            <person name="Huttunen S."/>
            <person name="Landis J.B."/>
            <person name="Wickett N.J."/>
            <person name="Johnson M.G."/>
            <person name="Rensing S.A."/>
            <person name="Grimwood J."/>
            <person name="Schmutz J."/>
            <person name="Mcdaniel S.F."/>
        </authorList>
    </citation>
    <scope>NUCLEOTIDE SEQUENCE</scope>
    <source>
        <strain evidence="2">R40</strain>
    </source>
</reference>
<proteinExistence type="predicted"/>
<evidence type="ECO:0000313" key="2">
    <source>
        <dbReference type="EMBL" id="KAG0564720.1"/>
    </source>
</evidence>
<dbReference type="EMBL" id="CM026429">
    <property type="protein sequence ID" value="KAG0564720.1"/>
    <property type="molecule type" value="Genomic_DNA"/>
</dbReference>
<gene>
    <name evidence="2" type="ORF">KC19_8G133900</name>
</gene>
<dbReference type="Proteomes" id="UP000822688">
    <property type="component" value="Chromosome 8"/>
</dbReference>
<evidence type="ECO:0000256" key="1">
    <source>
        <dbReference type="SAM" id="SignalP"/>
    </source>
</evidence>
<name>A0A8T0H078_CERPU</name>
<comment type="caution">
    <text evidence="2">The sequence shown here is derived from an EMBL/GenBank/DDBJ whole genome shotgun (WGS) entry which is preliminary data.</text>
</comment>
<dbReference type="AlphaFoldDB" id="A0A8T0H078"/>
<feature type="chain" id="PRO_5035915333" description="Secreted protein" evidence="1">
    <location>
        <begin position="27"/>
        <end position="87"/>
    </location>
</feature>
<evidence type="ECO:0008006" key="4">
    <source>
        <dbReference type="Google" id="ProtNLM"/>
    </source>
</evidence>
<accession>A0A8T0H078</accession>
<keyword evidence="3" id="KW-1185">Reference proteome</keyword>
<sequence length="87" mass="9889">MIKTAESVTFLVLRKVVLLLLARVSCRFERLPASSHIDRTAFRRFEDNGLMGSNYKIALQFFISILHIPPVKLQACEEHQLSCSPVS</sequence>